<dbReference type="EMBL" id="CAJVPM010040997">
    <property type="protein sequence ID" value="CAG8704971.1"/>
    <property type="molecule type" value="Genomic_DNA"/>
</dbReference>
<evidence type="ECO:0000313" key="2">
    <source>
        <dbReference type="Proteomes" id="UP000789860"/>
    </source>
</evidence>
<feature type="non-terminal residue" evidence="1">
    <location>
        <position position="166"/>
    </location>
</feature>
<gene>
    <name evidence="1" type="ORF">SCALOS_LOCUS10640</name>
</gene>
<evidence type="ECO:0000313" key="1">
    <source>
        <dbReference type="EMBL" id="CAG8704971.1"/>
    </source>
</evidence>
<proteinExistence type="predicted"/>
<organism evidence="1 2">
    <name type="scientific">Scutellospora calospora</name>
    <dbReference type="NCBI Taxonomy" id="85575"/>
    <lineage>
        <taxon>Eukaryota</taxon>
        <taxon>Fungi</taxon>
        <taxon>Fungi incertae sedis</taxon>
        <taxon>Mucoromycota</taxon>
        <taxon>Glomeromycotina</taxon>
        <taxon>Glomeromycetes</taxon>
        <taxon>Diversisporales</taxon>
        <taxon>Gigasporaceae</taxon>
        <taxon>Scutellospora</taxon>
    </lineage>
</organism>
<sequence length="166" mass="19493">HNVQDYINTYAINQEFATRLCYSERVMNFITRADIICHYASATSNANSAAIMFDPSHRRLSHNKNMHIQMLYDSGVLVPIIVNMLTEQYNRYIHNKDVYNSLNYQFHDYVNSLSQTTELLNNLNNNNKYLVTYLLNNEKLHCLFFATHAVLSTFNYYLEILLMDST</sequence>
<reference evidence="1" key="1">
    <citation type="submission" date="2021-06" db="EMBL/GenBank/DDBJ databases">
        <authorList>
            <person name="Kallberg Y."/>
            <person name="Tangrot J."/>
            <person name="Rosling A."/>
        </authorList>
    </citation>
    <scope>NUCLEOTIDE SEQUENCE</scope>
    <source>
        <strain evidence="1">AU212A</strain>
    </source>
</reference>
<name>A0ACA9PEV1_9GLOM</name>
<dbReference type="Proteomes" id="UP000789860">
    <property type="component" value="Unassembled WGS sequence"/>
</dbReference>
<feature type="non-terminal residue" evidence="1">
    <location>
        <position position="1"/>
    </location>
</feature>
<protein>
    <submittedName>
        <fullName evidence="1">655_t:CDS:1</fullName>
    </submittedName>
</protein>
<accession>A0ACA9PEV1</accession>
<comment type="caution">
    <text evidence="1">The sequence shown here is derived from an EMBL/GenBank/DDBJ whole genome shotgun (WGS) entry which is preliminary data.</text>
</comment>
<keyword evidence="2" id="KW-1185">Reference proteome</keyword>